<organism evidence="2 3">
    <name type="scientific">Streptomyces flaveus</name>
    <dbReference type="NCBI Taxonomy" id="66370"/>
    <lineage>
        <taxon>Bacteria</taxon>
        <taxon>Bacillati</taxon>
        <taxon>Actinomycetota</taxon>
        <taxon>Actinomycetes</taxon>
        <taxon>Kitasatosporales</taxon>
        <taxon>Streptomycetaceae</taxon>
        <taxon>Streptomyces</taxon>
        <taxon>Streptomyces aurantiacus group</taxon>
    </lineage>
</organism>
<name>A0A917QG07_9ACTN</name>
<dbReference type="EMBL" id="BMPQ01000001">
    <property type="protein sequence ID" value="GGK48151.1"/>
    <property type="molecule type" value="Genomic_DNA"/>
</dbReference>
<keyword evidence="1" id="KW-0812">Transmembrane</keyword>
<dbReference type="Proteomes" id="UP000637788">
    <property type="component" value="Unassembled WGS sequence"/>
</dbReference>
<accession>A0A917QG07</accession>
<keyword evidence="1" id="KW-0472">Membrane</keyword>
<dbReference type="AlphaFoldDB" id="A0A917QG07"/>
<proteinExistence type="predicted"/>
<evidence type="ECO:0000313" key="3">
    <source>
        <dbReference type="Proteomes" id="UP000637788"/>
    </source>
</evidence>
<protein>
    <submittedName>
        <fullName evidence="2">Uncharacterized protein</fullName>
    </submittedName>
</protein>
<keyword evidence="1" id="KW-1133">Transmembrane helix</keyword>
<dbReference type="RefSeq" id="WP_189320246.1">
    <property type="nucleotide sequence ID" value="NZ_BMPQ01000001.1"/>
</dbReference>
<gene>
    <name evidence="2" type="ORF">GCM10010094_05350</name>
</gene>
<reference evidence="2" key="1">
    <citation type="journal article" date="2014" name="Int. J. Syst. Evol. Microbiol.">
        <title>Complete genome sequence of Corynebacterium casei LMG S-19264T (=DSM 44701T), isolated from a smear-ripened cheese.</title>
        <authorList>
            <consortium name="US DOE Joint Genome Institute (JGI-PGF)"/>
            <person name="Walter F."/>
            <person name="Albersmeier A."/>
            <person name="Kalinowski J."/>
            <person name="Ruckert C."/>
        </authorList>
    </citation>
    <scope>NUCLEOTIDE SEQUENCE</scope>
    <source>
        <strain evidence="2">JCM 3035</strain>
    </source>
</reference>
<evidence type="ECO:0000256" key="1">
    <source>
        <dbReference type="SAM" id="Phobius"/>
    </source>
</evidence>
<keyword evidence="3" id="KW-1185">Reference proteome</keyword>
<feature type="transmembrane region" description="Helical" evidence="1">
    <location>
        <begin position="20"/>
        <end position="41"/>
    </location>
</feature>
<comment type="caution">
    <text evidence="2">The sequence shown here is derived from an EMBL/GenBank/DDBJ whole genome shotgun (WGS) entry which is preliminary data.</text>
</comment>
<sequence>MPVAILLATAPAKIFSLPTGWAMVIMQVCVVLAMVAGLFEVHTVEFTEQRVRLVSNARTRIRDVTDLESVEIVHSGNTEDGYTQTSLRLTWSGSHRGSHTIDDNHDAALAHSLTRVLGTRLHMSERWKTLEPPPPEA</sequence>
<reference evidence="2" key="2">
    <citation type="submission" date="2020-09" db="EMBL/GenBank/DDBJ databases">
        <authorList>
            <person name="Sun Q."/>
            <person name="Ohkuma M."/>
        </authorList>
    </citation>
    <scope>NUCLEOTIDE SEQUENCE</scope>
    <source>
        <strain evidence="2">JCM 3035</strain>
    </source>
</reference>
<evidence type="ECO:0000313" key="2">
    <source>
        <dbReference type="EMBL" id="GGK48151.1"/>
    </source>
</evidence>